<dbReference type="HAMAP" id="MF_00065">
    <property type="entry name" value="Adenylyl_sulf_kinase"/>
    <property type="match status" value="1"/>
</dbReference>
<evidence type="ECO:0000259" key="12">
    <source>
        <dbReference type="Pfam" id="PF01583"/>
    </source>
</evidence>
<evidence type="ECO:0000256" key="10">
    <source>
        <dbReference type="RuleBase" id="RU004347"/>
    </source>
</evidence>
<dbReference type="RefSeq" id="WP_148954133.1">
    <property type="nucleotide sequence ID" value="NZ_VTEG01000008.1"/>
</dbReference>
<evidence type="ECO:0000313" key="14">
    <source>
        <dbReference type="Proteomes" id="UP000325182"/>
    </source>
</evidence>
<dbReference type="NCBIfam" id="TIGR00455">
    <property type="entry name" value="apsK"/>
    <property type="match status" value="1"/>
</dbReference>
<dbReference type="GO" id="GO:0004020">
    <property type="term" value="F:adenylylsulfate kinase activity"/>
    <property type="evidence" value="ECO:0007669"/>
    <property type="project" value="UniProtKB-UniRule"/>
</dbReference>
<comment type="caution">
    <text evidence="13">The sequence shown here is derived from an EMBL/GenBank/DDBJ whole genome shotgun (WGS) entry which is preliminary data.</text>
</comment>
<dbReference type="NCBIfam" id="NF004041">
    <property type="entry name" value="PRK05541.1"/>
    <property type="match status" value="1"/>
</dbReference>
<evidence type="ECO:0000256" key="4">
    <source>
        <dbReference type="ARBA" id="ARBA00007008"/>
    </source>
</evidence>
<dbReference type="FunFam" id="3.40.50.300:FF:000212">
    <property type="entry name" value="Adenylyl-sulfate kinase"/>
    <property type="match status" value="1"/>
</dbReference>
<dbReference type="Pfam" id="PF01583">
    <property type="entry name" value="APS_kinase"/>
    <property type="match status" value="1"/>
</dbReference>
<dbReference type="InterPro" id="IPR027417">
    <property type="entry name" value="P-loop_NTPase"/>
</dbReference>
<evidence type="ECO:0000256" key="11">
    <source>
        <dbReference type="SAM" id="MobiDB-lite"/>
    </source>
</evidence>
<organism evidence="13 14">
    <name type="scientific">Rossellomorea vietnamensis</name>
    <dbReference type="NCBI Taxonomy" id="218284"/>
    <lineage>
        <taxon>Bacteria</taxon>
        <taxon>Bacillati</taxon>
        <taxon>Bacillota</taxon>
        <taxon>Bacilli</taxon>
        <taxon>Bacillales</taxon>
        <taxon>Bacillaceae</taxon>
        <taxon>Rossellomorea</taxon>
    </lineage>
</organism>
<dbReference type="AlphaFoldDB" id="A0A5D4MB12"/>
<comment type="pathway">
    <text evidence="3 9 10">Sulfur metabolism; hydrogen sulfide biosynthesis; sulfite from sulfate: step 2/3.</text>
</comment>
<evidence type="ECO:0000256" key="5">
    <source>
        <dbReference type="ARBA" id="ARBA00022679"/>
    </source>
</evidence>
<gene>
    <name evidence="9 13" type="primary">cysC</name>
    <name evidence="13" type="ORF">FZC84_12770</name>
</gene>
<comment type="function">
    <text evidence="2 9 10">Catalyzes the synthesis of activated sulfate.</text>
</comment>
<comment type="catalytic activity">
    <reaction evidence="1 9 10">
        <text>adenosine 5'-phosphosulfate + ATP = 3'-phosphoadenylyl sulfate + ADP + H(+)</text>
        <dbReference type="Rhea" id="RHEA:24152"/>
        <dbReference type="ChEBI" id="CHEBI:15378"/>
        <dbReference type="ChEBI" id="CHEBI:30616"/>
        <dbReference type="ChEBI" id="CHEBI:58243"/>
        <dbReference type="ChEBI" id="CHEBI:58339"/>
        <dbReference type="ChEBI" id="CHEBI:456216"/>
        <dbReference type="EC" id="2.7.1.25"/>
    </reaction>
</comment>
<dbReference type="GO" id="GO:0005524">
    <property type="term" value="F:ATP binding"/>
    <property type="evidence" value="ECO:0007669"/>
    <property type="project" value="UniProtKB-UniRule"/>
</dbReference>
<reference evidence="13 14" key="1">
    <citation type="submission" date="2019-08" db="EMBL/GenBank/DDBJ databases">
        <title>Bacillus genomes from the desert of Cuatro Cienegas, Coahuila.</title>
        <authorList>
            <person name="Olmedo-Alvarez G."/>
        </authorList>
    </citation>
    <scope>NUCLEOTIDE SEQUENCE [LARGE SCALE GENOMIC DNA]</scope>
    <source>
        <strain evidence="13 14">CH128b_4D</strain>
    </source>
</reference>
<feature type="domain" description="APS kinase" evidence="12">
    <location>
        <begin position="25"/>
        <end position="175"/>
    </location>
</feature>
<keyword evidence="8 9" id="KW-0067">ATP-binding</keyword>
<dbReference type="Proteomes" id="UP000325182">
    <property type="component" value="Unassembled WGS sequence"/>
</dbReference>
<evidence type="ECO:0000256" key="9">
    <source>
        <dbReference type="HAMAP-Rule" id="MF_00065"/>
    </source>
</evidence>
<dbReference type="UniPathway" id="UPA00140">
    <property type="reaction ID" value="UER00205"/>
</dbReference>
<evidence type="ECO:0000256" key="7">
    <source>
        <dbReference type="ARBA" id="ARBA00022777"/>
    </source>
</evidence>
<evidence type="ECO:0000256" key="3">
    <source>
        <dbReference type="ARBA" id="ARBA00004806"/>
    </source>
</evidence>
<feature type="region of interest" description="Disordered" evidence="11">
    <location>
        <begin position="1"/>
        <end position="20"/>
    </location>
</feature>
<dbReference type="PANTHER" id="PTHR11055">
    <property type="entry name" value="BIFUNCTIONAL 3'-PHOSPHOADENOSINE 5'-PHOSPHOSULFATE SYNTHASE"/>
    <property type="match status" value="1"/>
</dbReference>
<dbReference type="InterPro" id="IPR059117">
    <property type="entry name" value="APS_kinase_dom"/>
</dbReference>
<evidence type="ECO:0000256" key="8">
    <source>
        <dbReference type="ARBA" id="ARBA00022840"/>
    </source>
</evidence>
<dbReference type="NCBIfam" id="NF003013">
    <property type="entry name" value="PRK03846.1"/>
    <property type="match status" value="1"/>
</dbReference>
<evidence type="ECO:0000256" key="1">
    <source>
        <dbReference type="ARBA" id="ARBA00001823"/>
    </source>
</evidence>
<dbReference type="CDD" id="cd02027">
    <property type="entry name" value="APSK"/>
    <property type="match status" value="1"/>
</dbReference>
<evidence type="ECO:0000313" key="13">
    <source>
        <dbReference type="EMBL" id="TYR98892.1"/>
    </source>
</evidence>
<proteinExistence type="inferred from homology"/>
<dbReference type="Gene3D" id="3.40.50.300">
    <property type="entry name" value="P-loop containing nucleotide triphosphate hydrolases"/>
    <property type="match status" value="1"/>
</dbReference>
<keyword evidence="7 9" id="KW-0418">Kinase</keyword>
<protein>
    <recommendedName>
        <fullName evidence="9 10">Adenylyl-sulfate kinase</fullName>
        <ecNumber evidence="9 10">2.7.1.25</ecNumber>
    </recommendedName>
    <alternativeName>
        <fullName evidence="9">APS kinase</fullName>
    </alternativeName>
    <alternativeName>
        <fullName evidence="9">ATP adenosine-5'-phosphosulfate 3'-phosphotransferase</fullName>
    </alternativeName>
    <alternativeName>
        <fullName evidence="9">Adenosine-5'-phosphosulfate kinase</fullName>
    </alternativeName>
</protein>
<feature type="active site" description="Phosphoserine intermediate" evidence="9">
    <location>
        <position position="107"/>
    </location>
</feature>
<dbReference type="GO" id="GO:0070814">
    <property type="term" value="P:hydrogen sulfide biosynthetic process"/>
    <property type="evidence" value="ECO:0007669"/>
    <property type="project" value="UniProtKB-UniRule"/>
</dbReference>
<sequence length="198" mass="22682">MKSENTVWHNGEIKKDNRQKRNGHRSMIIWFTGLSGSGKSTLSVELEKRLFESGRQVYRLDGDNLRHGLNSNLGFSEEDRNENIRRVGETAKLFVDAGTIVLTAFISPYTRDREWVRSIVEEGEFIEVYMKASLEECEKRDPKGLYKKARAGEIKGFTGIDAPYEAPSSPDLVIDTETETVEQSAEKILAYLRQRKYL</sequence>
<dbReference type="SUPFAM" id="SSF52540">
    <property type="entry name" value="P-loop containing nucleoside triphosphate hydrolases"/>
    <property type="match status" value="1"/>
</dbReference>
<evidence type="ECO:0000256" key="6">
    <source>
        <dbReference type="ARBA" id="ARBA00022741"/>
    </source>
</evidence>
<dbReference type="GO" id="GO:0000103">
    <property type="term" value="P:sulfate assimilation"/>
    <property type="evidence" value="ECO:0007669"/>
    <property type="project" value="UniProtKB-UniRule"/>
</dbReference>
<keyword evidence="6 9" id="KW-0547">Nucleotide-binding</keyword>
<dbReference type="EC" id="2.7.1.25" evidence="9 10"/>
<dbReference type="InterPro" id="IPR002891">
    <property type="entry name" value="APS"/>
</dbReference>
<comment type="similarity">
    <text evidence="4 9 10">Belongs to the APS kinase family.</text>
</comment>
<feature type="binding site" evidence="9">
    <location>
        <begin position="33"/>
        <end position="40"/>
    </location>
    <ligand>
        <name>ATP</name>
        <dbReference type="ChEBI" id="CHEBI:30616"/>
    </ligand>
</feature>
<evidence type="ECO:0000256" key="2">
    <source>
        <dbReference type="ARBA" id="ARBA00002632"/>
    </source>
</evidence>
<accession>A0A5D4MB12</accession>
<keyword evidence="9" id="KW-0597">Phosphoprotein</keyword>
<keyword evidence="5 9" id="KW-0808">Transferase</keyword>
<name>A0A5D4MB12_9BACI</name>
<dbReference type="EMBL" id="VTEG01000008">
    <property type="protein sequence ID" value="TYR98892.1"/>
    <property type="molecule type" value="Genomic_DNA"/>
</dbReference>
<dbReference type="PANTHER" id="PTHR11055:SF1">
    <property type="entry name" value="PAPS SYNTHETASE, ISOFORM D"/>
    <property type="match status" value="1"/>
</dbReference>